<dbReference type="Gene3D" id="2.40.160.220">
    <property type="match status" value="1"/>
</dbReference>
<accession>A0A8S5L194</accession>
<reference evidence="1" key="1">
    <citation type="submission" date="2020-09" db="EMBL/GenBank/DDBJ databases">
        <title>Leviviricetes taxonomy.</title>
        <authorList>
            <person name="Stockdale S.R."/>
            <person name="Callanan J."/>
            <person name="Adriaenssens E.M."/>
            <person name="Kuhn J.H."/>
            <person name="Rumnieks J."/>
            <person name="Shkoporov A."/>
            <person name="Draper L.A."/>
            <person name="Ross P."/>
            <person name="Hill C."/>
        </authorList>
    </citation>
    <scope>NUCLEOTIDE SEQUENCE</scope>
</reference>
<proteinExistence type="predicted"/>
<evidence type="ECO:0000313" key="2">
    <source>
        <dbReference type="Proteomes" id="UP000683147"/>
    </source>
</evidence>
<dbReference type="EMBL" id="BK013654">
    <property type="protein sequence ID" value="DAD50882.1"/>
    <property type="molecule type" value="Genomic_RNA"/>
</dbReference>
<name>A0A8S5L194_9VIRU</name>
<dbReference type="GeneID" id="80400996"/>
<dbReference type="RefSeq" id="YP_010771300.1">
    <property type="nucleotide sequence ID" value="NC_074547.1"/>
</dbReference>
<dbReference type="InterPro" id="IPR054457">
    <property type="entry name" value="PhiCb5_coat"/>
</dbReference>
<dbReference type="KEGG" id="vg:80400996"/>
<organism evidence="1 2">
    <name type="scientific">ssRNA phage SRR5467090_11</name>
    <dbReference type="NCBI Taxonomy" id="2786449"/>
    <lineage>
        <taxon>Viruses</taxon>
        <taxon>Riboviria</taxon>
        <taxon>Orthornavirae</taxon>
        <taxon>Lenarviricota</taxon>
        <taxon>Leviviricetes</taxon>
        <taxon>Timlovirales</taxon>
        <taxon>Steitzviridae</taxon>
        <taxon>Widsokivirus</taxon>
        <taxon>Widsokivirus pelovivens</taxon>
    </lineage>
</organism>
<keyword evidence="2" id="KW-1185">Reference proteome</keyword>
<dbReference type="Pfam" id="PF22387">
    <property type="entry name" value="PhiCb5_coat"/>
    <property type="match status" value="1"/>
</dbReference>
<keyword evidence="1" id="KW-0167">Capsid protein</keyword>
<protein>
    <submittedName>
        <fullName evidence="1">Coat protein</fullName>
    </submittedName>
</protein>
<keyword evidence="1" id="KW-0946">Virion</keyword>
<gene>
    <name evidence="1" type="primary">SRR5467090_11_2</name>
</gene>
<dbReference type="Proteomes" id="UP000683147">
    <property type="component" value="Segment"/>
</dbReference>
<dbReference type="GO" id="GO:0019028">
    <property type="term" value="C:viral capsid"/>
    <property type="evidence" value="ECO:0007669"/>
    <property type="project" value="UniProtKB-KW"/>
</dbReference>
<sequence>MLTSPISITIGGTAHSLSRINNDNFTAVYLKKAVGLELLLTIRHAYEGKPGKGQMERHNIDLKQTTWDVDGNPVINQSYHVVRCPRGVDPLTVVDIEKGLNSFSTTNVAAIVGWES</sequence>
<evidence type="ECO:0000313" key="1">
    <source>
        <dbReference type="EMBL" id="DAD50882.1"/>
    </source>
</evidence>